<feature type="domain" description="DDE Tnp4" evidence="3">
    <location>
        <begin position="1"/>
        <end position="54"/>
    </location>
</feature>
<protein>
    <submittedName>
        <fullName evidence="4">Transposase</fullName>
    </submittedName>
</protein>
<proteinExistence type="predicted"/>
<gene>
    <name evidence="4" type="ORF">B6N60_04776</name>
</gene>
<sequence length="63" mass="7589">MTPEQKEKNKELASARIFVEHLIRLVKVFRVAQERFRLHSRKYEQIIMTICGLVRLRIGTFIF</sequence>
<comment type="cofactor">
    <cofactor evidence="1">
        <name>a divalent metal cation</name>
        <dbReference type="ChEBI" id="CHEBI:60240"/>
    </cofactor>
</comment>
<evidence type="ECO:0000313" key="5">
    <source>
        <dbReference type="Proteomes" id="UP000683511"/>
    </source>
</evidence>
<name>A0A975TCG3_9NOST</name>
<accession>A0A975TCG3</accession>
<dbReference type="GO" id="GO:0046872">
    <property type="term" value="F:metal ion binding"/>
    <property type="evidence" value="ECO:0007669"/>
    <property type="project" value="UniProtKB-KW"/>
</dbReference>
<evidence type="ECO:0000256" key="2">
    <source>
        <dbReference type="ARBA" id="ARBA00022723"/>
    </source>
</evidence>
<reference evidence="4" key="1">
    <citation type="submission" date="2017-04" db="EMBL/GenBank/DDBJ databases">
        <title>Genome deletions in a multicellular cyanobacterial endosymbiont for morphological adaptation in marine diatoms.</title>
        <authorList>
            <person name="Wang Y."/>
            <person name="Gao H."/>
            <person name="Li R."/>
            <person name="Xu X."/>
        </authorList>
    </citation>
    <scope>NUCLEOTIDE SEQUENCE</scope>
    <source>
        <strain evidence="4">FACHB 800</strain>
    </source>
</reference>
<dbReference type="Pfam" id="PF13359">
    <property type="entry name" value="DDE_Tnp_4"/>
    <property type="match status" value="1"/>
</dbReference>
<evidence type="ECO:0000313" key="4">
    <source>
        <dbReference type="EMBL" id="QXE26049.1"/>
    </source>
</evidence>
<dbReference type="KEGG" id="rsin:B6N60_04776"/>
<evidence type="ECO:0000259" key="3">
    <source>
        <dbReference type="Pfam" id="PF13359"/>
    </source>
</evidence>
<evidence type="ECO:0000256" key="1">
    <source>
        <dbReference type="ARBA" id="ARBA00001968"/>
    </source>
</evidence>
<keyword evidence="5" id="KW-1185">Reference proteome</keyword>
<dbReference type="Proteomes" id="UP000683511">
    <property type="component" value="Chromosome"/>
</dbReference>
<dbReference type="InterPro" id="IPR027806">
    <property type="entry name" value="HARBI1_dom"/>
</dbReference>
<dbReference type="AlphaFoldDB" id="A0A975TCG3"/>
<dbReference type="EMBL" id="CP021056">
    <property type="protein sequence ID" value="QXE26049.1"/>
    <property type="molecule type" value="Genomic_DNA"/>
</dbReference>
<keyword evidence="2" id="KW-0479">Metal-binding</keyword>
<organism evidence="4 5">
    <name type="scientific">Richelia sinica FACHB-800</name>
    <dbReference type="NCBI Taxonomy" id="1357546"/>
    <lineage>
        <taxon>Bacteria</taxon>
        <taxon>Bacillati</taxon>
        <taxon>Cyanobacteriota</taxon>
        <taxon>Cyanophyceae</taxon>
        <taxon>Nostocales</taxon>
        <taxon>Nostocaceae</taxon>
        <taxon>Richelia</taxon>
    </lineage>
</organism>